<evidence type="ECO:0000313" key="5">
    <source>
        <dbReference type="Proteomes" id="UP000664096"/>
    </source>
</evidence>
<evidence type="ECO:0000259" key="3">
    <source>
        <dbReference type="SMART" id="SM00822"/>
    </source>
</evidence>
<dbReference type="RefSeq" id="WP_207139509.1">
    <property type="nucleotide sequence ID" value="NZ_JAEKJZ010000001.1"/>
</dbReference>
<evidence type="ECO:0000313" key="4">
    <source>
        <dbReference type="EMBL" id="MBN9669985.1"/>
    </source>
</evidence>
<dbReference type="SUPFAM" id="SSF51735">
    <property type="entry name" value="NAD(P)-binding Rossmann-fold domains"/>
    <property type="match status" value="1"/>
</dbReference>
<reference evidence="4" key="1">
    <citation type="submission" date="2020-12" db="EMBL/GenBank/DDBJ databases">
        <title>Oil enriched cultivation method for isolating marine PHA-producing bacteria.</title>
        <authorList>
            <person name="Zheng W."/>
            <person name="Yu S."/>
            <person name="Huang Y."/>
        </authorList>
    </citation>
    <scope>NUCLEOTIDE SEQUENCE</scope>
    <source>
        <strain evidence="4">SY-2-12</strain>
    </source>
</reference>
<dbReference type="CDD" id="cd05233">
    <property type="entry name" value="SDR_c"/>
    <property type="match status" value="1"/>
</dbReference>
<dbReference type="EMBL" id="JAEKJZ010000001">
    <property type="protein sequence ID" value="MBN9669985.1"/>
    <property type="molecule type" value="Genomic_DNA"/>
</dbReference>
<dbReference type="GO" id="GO:0016020">
    <property type="term" value="C:membrane"/>
    <property type="evidence" value="ECO:0007669"/>
    <property type="project" value="TreeGrafter"/>
</dbReference>
<dbReference type="InterPro" id="IPR002347">
    <property type="entry name" value="SDR_fam"/>
</dbReference>
<dbReference type="InterPro" id="IPR057326">
    <property type="entry name" value="KR_dom"/>
</dbReference>
<comment type="caution">
    <text evidence="4">The sequence shown here is derived from an EMBL/GenBank/DDBJ whole genome shotgun (WGS) entry which is preliminary data.</text>
</comment>
<dbReference type="Pfam" id="PF00106">
    <property type="entry name" value="adh_short"/>
    <property type="match status" value="1"/>
</dbReference>
<dbReference type="InterPro" id="IPR036291">
    <property type="entry name" value="NAD(P)-bd_dom_sf"/>
</dbReference>
<dbReference type="GO" id="GO:0016491">
    <property type="term" value="F:oxidoreductase activity"/>
    <property type="evidence" value="ECO:0007669"/>
    <property type="project" value="UniProtKB-KW"/>
</dbReference>
<feature type="domain" description="Ketoreductase" evidence="3">
    <location>
        <begin position="8"/>
        <end position="188"/>
    </location>
</feature>
<evidence type="ECO:0000256" key="2">
    <source>
        <dbReference type="ARBA" id="ARBA00023002"/>
    </source>
</evidence>
<protein>
    <submittedName>
        <fullName evidence="4">SDR family NAD(P)-dependent oxidoreductase</fullName>
    </submittedName>
</protein>
<proteinExistence type="inferred from homology"/>
<organism evidence="4 5">
    <name type="scientific">Roseibium aggregatum</name>
    <dbReference type="NCBI Taxonomy" id="187304"/>
    <lineage>
        <taxon>Bacteria</taxon>
        <taxon>Pseudomonadati</taxon>
        <taxon>Pseudomonadota</taxon>
        <taxon>Alphaproteobacteria</taxon>
        <taxon>Hyphomicrobiales</taxon>
        <taxon>Stappiaceae</taxon>
        <taxon>Roseibium</taxon>
    </lineage>
</organism>
<evidence type="ECO:0000256" key="1">
    <source>
        <dbReference type="ARBA" id="ARBA00006484"/>
    </source>
</evidence>
<keyword evidence="2" id="KW-0560">Oxidoreductase</keyword>
<accession>A0A939EDS4</accession>
<gene>
    <name evidence="4" type="ORF">JF539_06520</name>
</gene>
<dbReference type="Gene3D" id="3.40.50.720">
    <property type="entry name" value="NAD(P)-binding Rossmann-like Domain"/>
    <property type="match status" value="1"/>
</dbReference>
<dbReference type="AlphaFoldDB" id="A0A939EDS4"/>
<comment type="similarity">
    <text evidence="1">Belongs to the short-chain dehydrogenases/reductases (SDR) family.</text>
</comment>
<dbReference type="PRINTS" id="PR00081">
    <property type="entry name" value="GDHRDH"/>
</dbReference>
<dbReference type="PANTHER" id="PTHR44196:SF1">
    <property type="entry name" value="DEHYDROGENASE_REDUCTASE SDR FAMILY MEMBER 7B"/>
    <property type="match status" value="1"/>
</dbReference>
<dbReference type="Proteomes" id="UP000664096">
    <property type="component" value="Unassembled WGS sequence"/>
</dbReference>
<sequence length="242" mass="26200">MERDFEGRIALVTGASRGIGYQLARQLGQRGAHVIALARTVGGLEDLDDEIKAAGGQTTLVPLDLTDFEALDRLGAAIYERWKKLDIFVGNAGMLGVLSPIGHIGPKDFETVMAVNVTANWRLIRSLDPLLRQSDAGRALLLTSIQARTCSAFWGLQSISKAAVEAMARTWANESLQTAMKINLADPGPTRTGLRAKAMPGEAPESLPSPAEVAEDLLELVKPDVPETGRLYDRVSREWTQP</sequence>
<dbReference type="SMART" id="SM00822">
    <property type="entry name" value="PKS_KR"/>
    <property type="match status" value="1"/>
</dbReference>
<name>A0A939EDS4_9HYPH</name>
<dbReference type="PANTHER" id="PTHR44196">
    <property type="entry name" value="DEHYDROGENASE/REDUCTASE SDR FAMILY MEMBER 7B"/>
    <property type="match status" value="1"/>
</dbReference>